<feature type="compositionally biased region" description="Polar residues" evidence="14">
    <location>
        <begin position="605"/>
        <end position="616"/>
    </location>
</feature>
<dbReference type="Ensembl" id="ENSSPUT00000006767.1">
    <property type="protein sequence ID" value="ENSSPUP00000006355.1"/>
    <property type="gene ID" value="ENSSPUG00000004909.1"/>
</dbReference>
<dbReference type="Gene3D" id="3.40.50.12650">
    <property type="match status" value="1"/>
</dbReference>
<dbReference type="PANTHER" id="PTHR23240">
    <property type="entry name" value="DNA CROSS-LINK REPAIR PROTEIN PSO2/SNM1-RELATED"/>
    <property type="match status" value="1"/>
</dbReference>
<dbReference type="GO" id="GO:0005654">
    <property type="term" value="C:nucleoplasm"/>
    <property type="evidence" value="ECO:0007669"/>
    <property type="project" value="Ensembl"/>
</dbReference>
<keyword evidence="9 13" id="KW-0234">DNA repair</keyword>
<dbReference type="CDD" id="cd16298">
    <property type="entry name" value="SNM1A-like_MBL-fold"/>
    <property type="match status" value="1"/>
</dbReference>
<dbReference type="GO" id="GO:0006303">
    <property type="term" value="P:double-strand break repair via nonhomologous end joining"/>
    <property type="evidence" value="ECO:0007669"/>
    <property type="project" value="TreeGrafter"/>
</dbReference>
<dbReference type="PANTHER" id="PTHR23240:SF6">
    <property type="entry name" value="DNA CROSS-LINK REPAIR 1A PROTEIN"/>
    <property type="match status" value="1"/>
</dbReference>
<evidence type="ECO:0000256" key="14">
    <source>
        <dbReference type="SAM" id="MobiDB-lite"/>
    </source>
</evidence>
<organism evidence="16 17">
    <name type="scientific">Sphenodon punctatus</name>
    <name type="common">Tuatara</name>
    <name type="synonym">Hatteria punctata</name>
    <dbReference type="NCBI Taxonomy" id="8508"/>
    <lineage>
        <taxon>Eukaryota</taxon>
        <taxon>Metazoa</taxon>
        <taxon>Chordata</taxon>
        <taxon>Craniata</taxon>
        <taxon>Vertebrata</taxon>
        <taxon>Euteleostomi</taxon>
        <taxon>Lepidosauria</taxon>
        <taxon>Sphenodontia</taxon>
        <taxon>Sphenodontidae</taxon>
        <taxon>Sphenodon</taxon>
    </lineage>
</organism>
<dbReference type="Proteomes" id="UP000694392">
    <property type="component" value="Unplaced"/>
</dbReference>
<keyword evidence="10" id="KW-0539">Nucleus</keyword>
<feature type="compositionally biased region" description="Basic residues" evidence="14">
    <location>
        <begin position="105"/>
        <end position="115"/>
    </location>
</feature>
<feature type="compositionally biased region" description="Polar residues" evidence="14">
    <location>
        <begin position="75"/>
        <end position="102"/>
    </location>
</feature>
<evidence type="ECO:0000256" key="6">
    <source>
        <dbReference type="ARBA" id="ARBA00022763"/>
    </source>
</evidence>
<reference evidence="16" key="1">
    <citation type="submission" date="2025-05" db="UniProtKB">
        <authorList>
            <consortium name="Ensembl"/>
        </authorList>
    </citation>
    <scope>IDENTIFICATION</scope>
</reference>
<dbReference type="FunFam" id="3.60.15.10:FF:000010">
    <property type="entry name" value="DNA cross-link repair 1A"/>
    <property type="match status" value="1"/>
</dbReference>
<dbReference type="GO" id="GO:0008800">
    <property type="term" value="F:beta-lactamase activity"/>
    <property type="evidence" value="ECO:0007669"/>
    <property type="project" value="UniProtKB-EC"/>
</dbReference>
<evidence type="ECO:0000256" key="1">
    <source>
        <dbReference type="ARBA" id="ARBA00001526"/>
    </source>
</evidence>
<evidence type="ECO:0000256" key="4">
    <source>
        <dbReference type="ARBA" id="ARBA00012865"/>
    </source>
</evidence>
<keyword evidence="6 13" id="KW-0227">DNA damage</keyword>
<sequence length="969" mass="108347">MFEDRLLEEDIWEYQSVRKLQSICHNNNNAEVVSTSLQKTNDSRRKTKRSRGRNKKQTLEDKDAPKKREHEPTEKSSQVLELPNQNLTTKDDQVVQSQGSASTPAKRKRTPKKKQSPPNARPIYDGYCPSCQMPFSLLLVQTPRWHITECLDAPGSADKECPDGLLCTSTIPSHYRRYTHFLLAASRDGDYLIDFPTCIPESKLTSSETAKPNGFLGLKDETLHHLKDTRNVIQDEASLMRQSSAEKKSQNISNIKASSSTDIQKSQQHFTQSADNNDQFECSDFPLSQESQAGEVRNSQDHSSHLIFPETDSNDCDISYSPLNTDEENNEETEEEEKERIQNSRKRLFHSENFEDKSTGKEDSSWFAFNNAVSASQQRNYKYSDCIKIGGFIIQNEPAEELNLHLSLDGVLKPVSQDHVPSKASNSTCATNQFKERQGVVTAEPTLPVSYGPTKGECDWPKFSPSVSSAGKRELKGSGAFEDLVVSGAFLPLRVKEDGAMLFPSGESGLSEELSSPLDNKGIMISGTCGKSLLHNSQSVKEKNFSSTATGPVFPSTVSKTLPSVADMNAKSVPAKELKQMDIGVFFGLPRKAKEETSQEKTLCERSQTLSPSTPNGKRPRQRKRKAEGSVGDSDAAAENSNKSEVCVDEGLGGQRRWRKRYRESSTMEDGARRKQCPFYKKIPGTSFVVDAFQYGEIEGCTAYFLTHFNSDHYGGLTKNFAFPIYCNKITGNLVKTKLRVQEQYVRTLPMNTECVVNGIKVVLLDANHCPGAAMILFSLPNGTVILHTGDFRADPSMERSPLLVGRRIHTLYLDTTYCSPQYTFPSQQETIQFVVNTAFERVTLNPRTLVVCGTYSIGKEKVFLAVAEVLGSKVSMSQDKFKMLQCLESETINSLITVDWNNTLLHLLPMMRMNFKDLQNHLSKFSGRFDQVLAFKPTGWTYSGRSCSLADIQPQTRGKITLYGIPYS</sequence>
<evidence type="ECO:0000256" key="9">
    <source>
        <dbReference type="ARBA" id="ARBA00023204"/>
    </source>
</evidence>
<dbReference type="InterPro" id="IPR036866">
    <property type="entry name" value="RibonucZ/Hydroxyglut_hydro"/>
</dbReference>
<dbReference type="GeneTree" id="ENSGT00940000158766"/>
<dbReference type="InterPro" id="IPR006642">
    <property type="entry name" value="Rad18_UBZ4"/>
</dbReference>
<dbReference type="AlphaFoldDB" id="A0A8D0GG05"/>
<keyword evidence="7 13" id="KW-0863">Zinc-finger</keyword>
<evidence type="ECO:0000259" key="15">
    <source>
        <dbReference type="PROSITE" id="PS51908"/>
    </source>
</evidence>
<evidence type="ECO:0000256" key="11">
    <source>
        <dbReference type="ARBA" id="ARBA00069609"/>
    </source>
</evidence>
<feature type="region of interest" description="Disordered" evidence="14">
    <location>
        <begin position="34"/>
        <end position="121"/>
    </location>
</feature>
<name>A0A8D0GG05_SPHPU</name>
<comment type="catalytic activity">
    <reaction evidence="1">
        <text>a beta-lactam + H2O = a substituted beta-amino acid</text>
        <dbReference type="Rhea" id="RHEA:20401"/>
        <dbReference type="ChEBI" id="CHEBI:15377"/>
        <dbReference type="ChEBI" id="CHEBI:35627"/>
        <dbReference type="ChEBI" id="CHEBI:140347"/>
        <dbReference type="EC" id="3.5.2.6"/>
    </reaction>
</comment>
<keyword evidence="8" id="KW-0862">Zinc</keyword>
<feature type="compositionally biased region" description="Polar residues" evidence="14">
    <location>
        <begin position="250"/>
        <end position="292"/>
    </location>
</feature>
<dbReference type="Gene3D" id="3.60.15.10">
    <property type="entry name" value="Ribonuclease Z/Hydroxyacylglutathione hydrolase-like"/>
    <property type="match status" value="1"/>
</dbReference>
<feature type="region of interest" description="Disordered" evidence="14">
    <location>
        <begin position="597"/>
        <end position="646"/>
    </location>
</feature>
<feature type="compositionally biased region" description="Basic residues" evidence="14">
    <location>
        <begin position="45"/>
        <end position="56"/>
    </location>
</feature>
<evidence type="ECO:0000256" key="7">
    <source>
        <dbReference type="ARBA" id="ARBA00022771"/>
    </source>
</evidence>
<proteinExistence type="inferred from homology"/>
<evidence type="ECO:0000256" key="2">
    <source>
        <dbReference type="ARBA" id="ARBA00004123"/>
    </source>
</evidence>
<gene>
    <name evidence="16" type="primary">DCLRE1A</name>
</gene>
<evidence type="ECO:0000256" key="13">
    <source>
        <dbReference type="PROSITE-ProRule" id="PRU01256"/>
    </source>
</evidence>
<evidence type="ECO:0000256" key="12">
    <source>
        <dbReference type="ARBA" id="ARBA00078423"/>
    </source>
</evidence>
<feature type="domain" description="UBZ4-type" evidence="15">
    <location>
        <begin position="125"/>
        <end position="155"/>
    </location>
</feature>
<evidence type="ECO:0000313" key="17">
    <source>
        <dbReference type="Proteomes" id="UP000694392"/>
    </source>
</evidence>
<dbReference type="GO" id="GO:0035312">
    <property type="term" value="F:5'-3' DNA exonuclease activity"/>
    <property type="evidence" value="ECO:0007669"/>
    <property type="project" value="Ensembl"/>
</dbReference>
<dbReference type="Pfam" id="PF07522">
    <property type="entry name" value="DRMBL"/>
    <property type="match status" value="1"/>
</dbReference>
<feature type="compositionally biased region" description="Acidic residues" evidence="14">
    <location>
        <begin position="325"/>
        <end position="337"/>
    </location>
</feature>
<evidence type="ECO:0000256" key="8">
    <source>
        <dbReference type="ARBA" id="ARBA00022833"/>
    </source>
</evidence>
<evidence type="ECO:0000313" key="16">
    <source>
        <dbReference type="Ensembl" id="ENSSPUP00000006355.1"/>
    </source>
</evidence>
<evidence type="ECO:0000256" key="5">
    <source>
        <dbReference type="ARBA" id="ARBA00022723"/>
    </source>
</evidence>
<dbReference type="PROSITE" id="PS51908">
    <property type="entry name" value="ZF_UBZ4"/>
    <property type="match status" value="1"/>
</dbReference>
<comment type="similarity">
    <text evidence="3">Belongs to the DNA repair metallo-beta-lactamase (DRMBL) family.</text>
</comment>
<accession>A0A8D0GG05</accession>
<dbReference type="GO" id="GO:0008270">
    <property type="term" value="F:zinc ion binding"/>
    <property type="evidence" value="ECO:0007669"/>
    <property type="project" value="UniProtKB-KW"/>
</dbReference>
<protein>
    <recommendedName>
        <fullName evidence="11">DNA cross-link repair 1A protein</fullName>
        <ecNumber evidence="4">3.5.2.6</ecNumber>
    </recommendedName>
    <alternativeName>
        <fullName evidence="12">SNM1 homolog A</fullName>
    </alternativeName>
</protein>
<dbReference type="GO" id="GO:0036297">
    <property type="term" value="P:interstrand cross-link repair"/>
    <property type="evidence" value="ECO:0007669"/>
    <property type="project" value="TreeGrafter"/>
</dbReference>
<dbReference type="GO" id="GO:0003684">
    <property type="term" value="F:damaged DNA binding"/>
    <property type="evidence" value="ECO:0007669"/>
    <property type="project" value="TreeGrafter"/>
</dbReference>
<dbReference type="EC" id="3.5.2.6" evidence="4"/>
<evidence type="ECO:0000256" key="10">
    <source>
        <dbReference type="ARBA" id="ARBA00023242"/>
    </source>
</evidence>
<keyword evidence="5" id="KW-0479">Metal-binding</keyword>
<dbReference type="FunFam" id="3.40.50.12650:FF:000001">
    <property type="entry name" value="DNA cross-link repair 1A"/>
    <property type="match status" value="1"/>
</dbReference>
<keyword evidence="17" id="KW-1185">Reference proteome</keyword>
<dbReference type="OMA" id="FRFPIYC"/>
<feature type="compositionally biased region" description="Basic and acidic residues" evidence="14">
    <location>
        <begin position="57"/>
        <end position="74"/>
    </location>
</feature>
<feature type="region of interest" description="Disordered" evidence="14">
    <location>
        <begin position="240"/>
        <end position="345"/>
    </location>
</feature>
<dbReference type="SUPFAM" id="SSF56281">
    <property type="entry name" value="Metallo-hydrolase/oxidoreductase"/>
    <property type="match status" value="1"/>
</dbReference>
<evidence type="ECO:0000256" key="3">
    <source>
        <dbReference type="ARBA" id="ARBA00010304"/>
    </source>
</evidence>
<dbReference type="GO" id="GO:0001650">
    <property type="term" value="C:fibrillar center"/>
    <property type="evidence" value="ECO:0007669"/>
    <property type="project" value="Ensembl"/>
</dbReference>
<dbReference type="InterPro" id="IPR011084">
    <property type="entry name" value="DRMBL"/>
</dbReference>
<comment type="subcellular location">
    <subcellularLocation>
        <location evidence="2">Nucleus</location>
    </subcellularLocation>
</comment>
<dbReference type="Ensembl" id="ENSSPUT00000006759.1">
    <property type="protein sequence ID" value="ENSSPUP00000006347.1"/>
    <property type="gene ID" value="ENSSPUG00000004909.1"/>
</dbReference>